<dbReference type="RefSeq" id="WP_072947472.1">
    <property type="nucleotide sequence ID" value="NZ_FNSV01000002.1"/>
</dbReference>
<dbReference type="PANTHER" id="PTHR38436">
    <property type="entry name" value="POLYKETIDE CYCLASE SNOAL-LIKE DOMAIN"/>
    <property type="match status" value="1"/>
</dbReference>
<keyword evidence="3" id="KW-1185">Reference proteome</keyword>
<dbReference type="Gene3D" id="3.10.450.50">
    <property type="match status" value="1"/>
</dbReference>
<gene>
    <name evidence="2" type="ORF">SAMN04490239_0329</name>
</gene>
<dbReference type="CDD" id="cd00531">
    <property type="entry name" value="NTF2_like"/>
    <property type="match status" value="1"/>
</dbReference>
<feature type="domain" description="SnoaL-like" evidence="1">
    <location>
        <begin position="19"/>
        <end position="132"/>
    </location>
</feature>
<dbReference type="Proteomes" id="UP000183561">
    <property type="component" value="Unassembled WGS sequence"/>
</dbReference>
<sequence>MGEPTSAQKLDPTWVDEFVERWGNAWNAHDPAQLLELLTDDIVYHDSAWPTIMRGKADVREFLDHTWRAFPDLTFELIAGPHIAGDGARAAYWWQATATHQGPIDPPGIPATGKHIEFDGVDIHEYRDGKIATLRIICNMNDIAMQLGLLPAPGSTAEKIMVGMHKLRSRLTRS</sequence>
<dbReference type="OrthoDB" id="129343at2"/>
<dbReference type="SUPFAM" id="SSF54427">
    <property type="entry name" value="NTF2-like"/>
    <property type="match status" value="1"/>
</dbReference>
<evidence type="ECO:0000313" key="3">
    <source>
        <dbReference type="Proteomes" id="UP000183561"/>
    </source>
</evidence>
<name>A0A1H4IBF3_9NOCA</name>
<proteinExistence type="predicted"/>
<dbReference type="InterPro" id="IPR009959">
    <property type="entry name" value="Cyclase_SnoaL-like"/>
</dbReference>
<evidence type="ECO:0000259" key="1">
    <source>
        <dbReference type="Pfam" id="PF12680"/>
    </source>
</evidence>
<dbReference type="InterPro" id="IPR032710">
    <property type="entry name" value="NTF2-like_dom_sf"/>
</dbReference>
<dbReference type="Pfam" id="PF12680">
    <property type="entry name" value="SnoaL_2"/>
    <property type="match status" value="1"/>
</dbReference>
<dbReference type="AlphaFoldDB" id="A0A1H4IBF3"/>
<dbReference type="PANTHER" id="PTHR38436:SF1">
    <property type="entry name" value="ESTER CYCLASE"/>
    <property type="match status" value="1"/>
</dbReference>
<dbReference type="InterPro" id="IPR037401">
    <property type="entry name" value="SnoaL-like"/>
</dbReference>
<dbReference type="GO" id="GO:0030638">
    <property type="term" value="P:polyketide metabolic process"/>
    <property type="evidence" value="ECO:0007669"/>
    <property type="project" value="InterPro"/>
</dbReference>
<reference evidence="3" key="1">
    <citation type="submission" date="2016-10" db="EMBL/GenBank/DDBJ databases">
        <authorList>
            <person name="Varghese N."/>
            <person name="Submissions S."/>
        </authorList>
    </citation>
    <scope>NUCLEOTIDE SEQUENCE [LARGE SCALE GENOMIC DNA]</scope>
    <source>
        <strain evidence="3">DSM 44498</strain>
    </source>
</reference>
<evidence type="ECO:0000313" key="2">
    <source>
        <dbReference type="EMBL" id="SEB31283.1"/>
    </source>
</evidence>
<dbReference type="EMBL" id="FNSV01000002">
    <property type="protein sequence ID" value="SEB31283.1"/>
    <property type="molecule type" value="Genomic_DNA"/>
</dbReference>
<organism evidence="2 3">
    <name type="scientific">Rhodococcus koreensis</name>
    <dbReference type="NCBI Taxonomy" id="99653"/>
    <lineage>
        <taxon>Bacteria</taxon>
        <taxon>Bacillati</taxon>
        <taxon>Actinomycetota</taxon>
        <taxon>Actinomycetes</taxon>
        <taxon>Mycobacteriales</taxon>
        <taxon>Nocardiaceae</taxon>
        <taxon>Rhodococcus</taxon>
    </lineage>
</organism>
<accession>A0A1H4IBF3</accession>
<protein>
    <recommendedName>
        <fullName evidence="1">SnoaL-like domain-containing protein</fullName>
    </recommendedName>
</protein>